<dbReference type="Proteomes" id="UP000051927">
    <property type="component" value="Unassembled WGS sequence"/>
</dbReference>
<evidence type="ECO:0000259" key="1">
    <source>
        <dbReference type="Pfam" id="PF00535"/>
    </source>
</evidence>
<dbReference type="InterPro" id="IPR029044">
    <property type="entry name" value="Nucleotide-diphossugar_trans"/>
</dbReference>
<dbReference type="CDD" id="cd00761">
    <property type="entry name" value="Glyco_tranf_GTA_type"/>
    <property type="match status" value="1"/>
</dbReference>
<gene>
    <name evidence="2" type="ORF">IV60_GL000085</name>
</gene>
<evidence type="ECO:0000313" key="3">
    <source>
        <dbReference type="Proteomes" id="UP000051927"/>
    </source>
</evidence>
<organism evidence="2 3">
    <name type="scientific">Lancefieldella rimae</name>
    <dbReference type="NCBI Taxonomy" id="1383"/>
    <lineage>
        <taxon>Bacteria</taxon>
        <taxon>Bacillati</taxon>
        <taxon>Actinomycetota</taxon>
        <taxon>Coriobacteriia</taxon>
        <taxon>Coriobacteriales</taxon>
        <taxon>Atopobiaceae</taxon>
        <taxon>Lancefieldella</taxon>
    </lineage>
</organism>
<reference evidence="2 3" key="1">
    <citation type="journal article" date="2015" name="Genome Announc.">
        <title>Expanding the biotechnology potential of lactobacilli through comparative genomics of 213 strains and associated genera.</title>
        <authorList>
            <person name="Sun Z."/>
            <person name="Harris H.M."/>
            <person name="McCann A."/>
            <person name="Guo C."/>
            <person name="Argimon S."/>
            <person name="Zhang W."/>
            <person name="Yang X."/>
            <person name="Jeffery I.B."/>
            <person name="Cooney J.C."/>
            <person name="Kagawa T.F."/>
            <person name="Liu W."/>
            <person name="Song Y."/>
            <person name="Salvetti E."/>
            <person name="Wrobel A."/>
            <person name="Rasinkangas P."/>
            <person name="Parkhill J."/>
            <person name="Rea M.C."/>
            <person name="O'Sullivan O."/>
            <person name="Ritari J."/>
            <person name="Douillard F.P."/>
            <person name="Paul Ross R."/>
            <person name="Yang R."/>
            <person name="Briner A.E."/>
            <person name="Felis G.E."/>
            <person name="de Vos W.M."/>
            <person name="Barrangou R."/>
            <person name="Klaenhammer T.R."/>
            <person name="Caufield P.W."/>
            <person name="Cui Y."/>
            <person name="Zhang H."/>
            <person name="O'Toole P.W."/>
        </authorList>
    </citation>
    <scope>NUCLEOTIDE SEQUENCE [LARGE SCALE GENOMIC DNA]</scope>
    <source>
        <strain evidence="2 3">DSM 7090</strain>
    </source>
</reference>
<evidence type="ECO:0000313" key="2">
    <source>
        <dbReference type="EMBL" id="KRO02915.1"/>
    </source>
</evidence>
<comment type="caution">
    <text evidence="2">The sequence shown here is derived from an EMBL/GenBank/DDBJ whole genome shotgun (WGS) entry which is preliminary data.</text>
</comment>
<dbReference type="InterPro" id="IPR001173">
    <property type="entry name" value="Glyco_trans_2-like"/>
</dbReference>
<feature type="domain" description="Glycosyltransferase 2-like" evidence="1">
    <location>
        <begin position="9"/>
        <end position="149"/>
    </location>
</feature>
<dbReference type="Gene3D" id="3.90.550.10">
    <property type="entry name" value="Spore Coat Polysaccharide Biosynthesis Protein SpsA, Chain A"/>
    <property type="match status" value="1"/>
</dbReference>
<sequence>MYTPADHTFAICAYGESPYLEELICSLTKQTLPTTLLLATSTPNDLICNLCEKYNIKMYINEGPGGIAGDWNFAVSCCTTPLVTIAHQDDIYKPTYAEEMLARINASSLPLIYFTNYGELRDGREIDDNRLLSVKRRLLYSLGKPENAGKQWAKRRALKLGCAICCPSVTLCLPNLELPVFEAGFGSNLDWQAWEKISRREGDFLYNTNILMLHRIHEDSETSHLIHDNRREAEDLAMLEKFWPTPVAKLINLAYKKGQKSNG</sequence>
<protein>
    <submittedName>
        <fullName evidence="2">Glycosyltransferase involved in cell wall biogenesis</fullName>
    </submittedName>
</protein>
<name>A0ABR5Q3T8_9ACTN</name>
<dbReference type="GeneID" id="84904259"/>
<proteinExistence type="predicted"/>
<keyword evidence="3" id="KW-1185">Reference proteome</keyword>
<dbReference type="EMBL" id="JQCP01000001">
    <property type="protein sequence ID" value="KRO02915.1"/>
    <property type="molecule type" value="Genomic_DNA"/>
</dbReference>
<dbReference type="RefSeq" id="WP_003148496.1">
    <property type="nucleotide sequence ID" value="NZ_JQCP01000001.1"/>
</dbReference>
<dbReference type="SUPFAM" id="SSF53448">
    <property type="entry name" value="Nucleotide-diphospho-sugar transferases"/>
    <property type="match status" value="1"/>
</dbReference>
<dbReference type="Pfam" id="PF00535">
    <property type="entry name" value="Glycos_transf_2"/>
    <property type="match status" value="1"/>
</dbReference>
<accession>A0ABR5Q3T8</accession>